<reference evidence="1 2" key="1">
    <citation type="submission" date="2022-05" db="EMBL/GenBank/DDBJ databases">
        <title>Genome Sequencing of Bee-Associated Microbes.</title>
        <authorList>
            <person name="Dunlap C."/>
        </authorList>
    </citation>
    <scope>NUCLEOTIDE SEQUENCE [LARGE SCALE GENOMIC DNA]</scope>
    <source>
        <strain evidence="1 2">NRRL NRS-750</strain>
    </source>
</reference>
<comment type="caution">
    <text evidence="1">The sequence shown here is derived from an EMBL/GenBank/DDBJ whole genome shotgun (WGS) entry which is preliminary data.</text>
</comment>
<dbReference type="EMBL" id="JAMDLY010000004">
    <property type="protein sequence ID" value="MCY9527842.1"/>
    <property type="molecule type" value="Genomic_DNA"/>
</dbReference>
<accession>A0ABT4E293</accession>
<dbReference type="Proteomes" id="UP001527090">
    <property type="component" value="Unassembled WGS sequence"/>
</dbReference>
<sequence length="378" mass="43365">MRKSVHGYCALLLFISLFIPSIRTVSAENAPLLSPLPNTSLYSQLYHLSDDTTLLVEPNYEKNYSTLNAINLPQAKILWSKKFPEIYDVYVLANPTKIVVMTRDNDNLKKIVLDQHGNTLSQQLYRNIKLNLELNSISIKVRWSPPQQNIEEQIVVLEQNYYKKKSIASLYSSPWIKPLLRKDMRIEPGSYEHLTIMDIAFRAPNLVVQYEGSGIMQSQFFYKIINIRNSQESTILIEGNIQTDFGVQDGKLIITTEHNSIGSPFGPDHNKGNLVYAVYDLNTKKQIHQQVSTFTDNDTFGWNASYQAGKIWMHDLSDSKWIITDTFGKALIEEQTTVFPEGVVRFITYAPVDKKAYFIVYKHKETAKLLALEVTDRN</sequence>
<protein>
    <submittedName>
        <fullName evidence="1">Uncharacterized protein</fullName>
    </submittedName>
</protein>
<name>A0ABT4E293_PAEAL</name>
<evidence type="ECO:0000313" key="1">
    <source>
        <dbReference type="EMBL" id="MCY9527842.1"/>
    </source>
</evidence>
<organism evidence="1 2">
    <name type="scientific">Paenibacillus alvei</name>
    <name type="common">Bacillus alvei</name>
    <dbReference type="NCBI Taxonomy" id="44250"/>
    <lineage>
        <taxon>Bacteria</taxon>
        <taxon>Bacillati</taxon>
        <taxon>Bacillota</taxon>
        <taxon>Bacilli</taxon>
        <taxon>Bacillales</taxon>
        <taxon>Paenibacillaceae</taxon>
        <taxon>Paenibacillus</taxon>
    </lineage>
</organism>
<evidence type="ECO:0000313" key="2">
    <source>
        <dbReference type="Proteomes" id="UP001527090"/>
    </source>
</evidence>
<proteinExistence type="predicted"/>
<dbReference type="RefSeq" id="WP_268631483.1">
    <property type="nucleotide sequence ID" value="NZ_JAMDLY010000004.1"/>
</dbReference>
<gene>
    <name evidence="1" type="ORF">M5X04_00620</name>
</gene>
<keyword evidence="2" id="KW-1185">Reference proteome</keyword>